<dbReference type="Proteomes" id="UP001249851">
    <property type="component" value="Unassembled WGS sequence"/>
</dbReference>
<dbReference type="CDD" id="cd01450">
    <property type="entry name" value="vWFA_subfamily_ECM"/>
    <property type="match status" value="1"/>
</dbReference>
<evidence type="ECO:0000256" key="2">
    <source>
        <dbReference type="ARBA" id="ARBA00022692"/>
    </source>
</evidence>
<evidence type="ECO:0000259" key="7">
    <source>
        <dbReference type="PROSITE" id="PS50234"/>
    </source>
</evidence>
<dbReference type="PRINTS" id="PR00453">
    <property type="entry name" value="VWFADOMAIN"/>
</dbReference>
<comment type="caution">
    <text evidence="8">The sequence shown here is derived from an EMBL/GenBank/DDBJ whole genome shotgun (WGS) entry which is preliminary data.</text>
</comment>
<dbReference type="PRINTS" id="PR01705">
    <property type="entry name" value="TSP1REPEAT"/>
</dbReference>
<dbReference type="SUPFAM" id="SSF53300">
    <property type="entry name" value="vWA-like"/>
    <property type="match status" value="1"/>
</dbReference>
<dbReference type="PANTHER" id="PTHR24020:SF20">
    <property type="entry name" value="PH DOMAIN-CONTAINING PROTEIN"/>
    <property type="match status" value="1"/>
</dbReference>
<dbReference type="InterPro" id="IPR000884">
    <property type="entry name" value="TSP1_rpt"/>
</dbReference>
<sequence length="457" mass="51708">MTTNLLHKASPGKNYLSLYPTCDPGSTKPSSIDFQFEPNEKVKNKFATCNRAWTKIGCFHDSLSPRPLPEMLLNDRDRSSKYHQPGYRLDWHKWHESLHSLACRCAQKALTKGYRVFGLQFYGECWSGPFAEFNYTKDGKSDKCIMNLEKPTACVKGDPKECVGQPNTNYIYRLTANPVPQSPDIDGGFTEWSNWTACSKTCGVGQKTRERTCTNPKPKGNGKICIGDNEENMSCKVKNCPIDCSQRVDVAIVVDTSSSVSRRNFDIVKTFLNQLVSGLPVSYRMAHVSVIRYNHKSYLDWDFRSNNAQYLPALREAIRKLRYKGGGTRTDKAMEMAAAKVFKSSGGSRSYVPHVLLVVTDGKTSPKSKPYSVVLKPLKDENVKIIAIGVGRHVDNNELKAIAMGKPENTLHVNNFSDLHNKINVILAKSCQKKVNLLLYRRKKKRKRHHLNHNKER</sequence>
<dbReference type="InterPro" id="IPR036383">
    <property type="entry name" value="TSP1_rpt_sf"/>
</dbReference>
<evidence type="ECO:0000256" key="1">
    <source>
        <dbReference type="ARBA" id="ARBA00004167"/>
    </source>
</evidence>
<gene>
    <name evidence="8" type="ORF">P5673_019729</name>
</gene>
<evidence type="ECO:0000313" key="9">
    <source>
        <dbReference type="Proteomes" id="UP001249851"/>
    </source>
</evidence>
<dbReference type="SMART" id="SM00209">
    <property type="entry name" value="TSP1"/>
    <property type="match status" value="1"/>
</dbReference>
<reference evidence="8" key="2">
    <citation type="journal article" date="2023" name="Science">
        <title>Genomic signatures of disease resistance in endangered staghorn corals.</title>
        <authorList>
            <person name="Vollmer S.V."/>
            <person name="Selwyn J.D."/>
            <person name="Despard B.A."/>
            <person name="Roesel C.L."/>
        </authorList>
    </citation>
    <scope>NUCLEOTIDE SEQUENCE</scope>
    <source>
        <strain evidence="8">K2</strain>
    </source>
</reference>
<dbReference type="GO" id="GO:0016020">
    <property type="term" value="C:membrane"/>
    <property type="evidence" value="ECO:0007669"/>
    <property type="project" value="UniProtKB-SubCell"/>
</dbReference>
<dbReference type="InterPro" id="IPR002035">
    <property type="entry name" value="VWF_A"/>
</dbReference>
<proteinExistence type="predicted"/>
<keyword evidence="6" id="KW-1015">Disulfide bond</keyword>
<dbReference type="SUPFAM" id="SSF82895">
    <property type="entry name" value="TSP-1 type 1 repeat"/>
    <property type="match status" value="1"/>
</dbReference>
<keyword evidence="5" id="KW-0472">Membrane</keyword>
<protein>
    <submittedName>
        <fullName evidence="8">Collagen alpha-1(XII) chain</fullName>
    </submittedName>
</protein>
<evidence type="ECO:0000256" key="6">
    <source>
        <dbReference type="ARBA" id="ARBA00023157"/>
    </source>
</evidence>
<dbReference type="AlphaFoldDB" id="A0AAD9QB94"/>
<evidence type="ECO:0000256" key="4">
    <source>
        <dbReference type="ARBA" id="ARBA00022989"/>
    </source>
</evidence>
<dbReference type="PANTHER" id="PTHR24020">
    <property type="entry name" value="COLLAGEN ALPHA"/>
    <property type="match status" value="1"/>
</dbReference>
<dbReference type="FunFam" id="2.20.100.10:FF:000007">
    <property type="entry name" value="Thrombospondin 1"/>
    <property type="match status" value="1"/>
</dbReference>
<keyword evidence="3" id="KW-0677">Repeat</keyword>
<dbReference type="PROSITE" id="PS50234">
    <property type="entry name" value="VWFA"/>
    <property type="match status" value="1"/>
</dbReference>
<dbReference type="EMBL" id="JARQWQ010000046">
    <property type="protein sequence ID" value="KAK2558146.1"/>
    <property type="molecule type" value="Genomic_DNA"/>
</dbReference>
<name>A0AAD9QB94_ACRCE</name>
<keyword evidence="9" id="KW-1185">Reference proteome</keyword>
<keyword evidence="2" id="KW-0812">Transmembrane</keyword>
<dbReference type="SMART" id="SM00327">
    <property type="entry name" value="VWA"/>
    <property type="match status" value="1"/>
</dbReference>
<evidence type="ECO:0000256" key="3">
    <source>
        <dbReference type="ARBA" id="ARBA00022737"/>
    </source>
</evidence>
<dbReference type="Gene3D" id="2.20.100.10">
    <property type="entry name" value="Thrombospondin type-1 (TSP1) repeat"/>
    <property type="match status" value="1"/>
</dbReference>
<dbReference type="GO" id="GO:0005581">
    <property type="term" value="C:collagen trimer"/>
    <property type="evidence" value="ECO:0007669"/>
    <property type="project" value="UniProtKB-KW"/>
</dbReference>
<dbReference type="Pfam" id="PF00090">
    <property type="entry name" value="TSP_1"/>
    <property type="match status" value="1"/>
</dbReference>
<dbReference type="InterPro" id="IPR050525">
    <property type="entry name" value="ECM_Assembly_Org"/>
</dbReference>
<accession>A0AAD9QB94</accession>
<reference evidence="8" key="1">
    <citation type="journal article" date="2023" name="G3 (Bethesda)">
        <title>Whole genome assembly and annotation of the endangered Caribbean coral Acropora cervicornis.</title>
        <authorList>
            <person name="Selwyn J.D."/>
            <person name="Vollmer S.V."/>
        </authorList>
    </citation>
    <scope>NUCLEOTIDE SEQUENCE</scope>
    <source>
        <strain evidence="8">K2</strain>
    </source>
</reference>
<dbReference type="InterPro" id="IPR036465">
    <property type="entry name" value="vWFA_dom_sf"/>
</dbReference>
<feature type="domain" description="VWFA" evidence="7">
    <location>
        <begin position="249"/>
        <end position="426"/>
    </location>
</feature>
<dbReference type="PROSITE" id="PS50092">
    <property type="entry name" value="TSP1"/>
    <property type="match status" value="1"/>
</dbReference>
<comment type="subcellular location">
    <subcellularLocation>
        <location evidence="1">Membrane</location>
        <topology evidence="1">Single-pass membrane protein</topology>
    </subcellularLocation>
</comment>
<organism evidence="8 9">
    <name type="scientific">Acropora cervicornis</name>
    <name type="common">Staghorn coral</name>
    <dbReference type="NCBI Taxonomy" id="6130"/>
    <lineage>
        <taxon>Eukaryota</taxon>
        <taxon>Metazoa</taxon>
        <taxon>Cnidaria</taxon>
        <taxon>Anthozoa</taxon>
        <taxon>Hexacorallia</taxon>
        <taxon>Scleractinia</taxon>
        <taxon>Astrocoeniina</taxon>
        <taxon>Acroporidae</taxon>
        <taxon>Acropora</taxon>
    </lineage>
</organism>
<dbReference type="Pfam" id="PF00092">
    <property type="entry name" value="VWA"/>
    <property type="match status" value="1"/>
</dbReference>
<keyword evidence="4" id="KW-1133">Transmembrane helix</keyword>
<evidence type="ECO:0000256" key="5">
    <source>
        <dbReference type="ARBA" id="ARBA00023136"/>
    </source>
</evidence>
<keyword evidence="8" id="KW-0176">Collagen</keyword>
<dbReference type="Gene3D" id="3.40.50.410">
    <property type="entry name" value="von Willebrand factor, type A domain"/>
    <property type="match status" value="1"/>
</dbReference>
<evidence type="ECO:0000313" key="8">
    <source>
        <dbReference type="EMBL" id="KAK2558146.1"/>
    </source>
</evidence>